<reference evidence="2" key="1">
    <citation type="submission" date="2019-08" db="EMBL/GenBank/DDBJ databases">
        <authorList>
            <person name="Kucharzyk K."/>
            <person name="Murdoch R.W."/>
            <person name="Higgins S."/>
            <person name="Loffler F."/>
        </authorList>
    </citation>
    <scope>NUCLEOTIDE SEQUENCE</scope>
</reference>
<evidence type="ECO:0000313" key="2">
    <source>
        <dbReference type="EMBL" id="MPM25510.1"/>
    </source>
</evidence>
<evidence type="ECO:0000259" key="1">
    <source>
        <dbReference type="SMART" id="SM00382"/>
    </source>
</evidence>
<dbReference type="Gene3D" id="3.40.50.300">
    <property type="entry name" value="P-loop containing nucleotide triphosphate hydrolases"/>
    <property type="match status" value="1"/>
</dbReference>
<dbReference type="InterPro" id="IPR003593">
    <property type="entry name" value="AAA+_ATPase"/>
</dbReference>
<dbReference type="Pfam" id="PF13304">
    <property type="entry name" value="AAA_21"/>
    <property type="match status" value="1"/>
</dbReference>
<dbReference type="SMART" id="SM00382">
    <property type="entry name" value="AAA"/>
    <property type="match status" value="1"/>
</dbReference>
<comment type="caution">
    <text evidence="2">The sequence shown here is derived from an EMBL/GenBank/DDBJ whole genome shotgun (WGS) entry which is preliminary data.</text>
</comment>
<gene>
    <name evidence="2" type="ORF">SDC9_72005</name>
</gene>
<dbReference type="EMBL" id="VSSQ01004514">
    <property type="protein sequence ID" value="MPM25510.1"/>
    <property type="molecule type" value="Genomic_DNA"/>
</dbReference>
<name>A0A644YAJ4_9ZZZZ</name>
<dbReference type="SUPFAM" id="SSF52540">
    <property type="entry name" value="P-loop containing nucleoside triphosphate hydrolases"/>
    <property type="match status" value="1"/>
</dbReference>
<dbReference type="PANTHER" id="PTHR43581">
    <property type="entry name" value="ATP/GTP PHOSPHATASE"/>
    <property type="match status" value="1"/>
</dbReference>
<dbReference type="GO" id="GO:0005524">
    <property type="term" value="F:ATP binding"/>
    <property type="evidence" value="ECO:0007669"/>
    <property type="project" value="InterPro"/>
</dbReference>
<accession>A0A644YAJ4</accession>
<dbReference type="PANTHER" id="PTHR43581:SF4">
    <property type="entry name" value="ATP_GTP PHOSPHATASE"/>
    <property type="match status" value="1"/>
</dbReference>
<proteinExistence type="predicted"/>
<protein>
    <recommendedName>
        <fullName evidence="1">AAA+ ATPase domain-containing protein</fullName>
    </recommendedName>
</protein>
<dbReference type="GO" id="GO:0016887">
    <property type="term" value="F:ATP hydrolysis activity"/>
    <property type="evidence" value="ECO:0007669"/>
    <property type="project" value="InterPro"/>
</dbReference>
<dbReference type="InterPro" id="IPR003959">
    <property type="entry name" value="ATPase_AAA_core"/>
</dbReference>
<feature type="domain" description="AAA+ ATPase" evidence="1">
    <location>
        <begin position="193"/>
        <end position="433"/>
    </location>
</feature>
<dbReference type="AlphaFoldDB" id="A0A644YAJ4"/>
<sequence length="503" mass="57929">MIICKLYKDSYTRLIKSSIPNNEIWLLSNSWDDHGYHVTYDAFIDEKGSTIKIGYVKFGIRPKDVAQQKACHVTISDDELMNGLDNGKFSLGGTEYYRTIRQHFSRVEQDDYYKRMGDIAFNLNLFDQVENFSITRIALLRDTSPLEVREKFHLIASGKPFNLQYEIKIGLIANPSDKKAFFVFNSSDSSYIPQNLYVLIGPNGCGKSFLLRRLYKLFKGKKPVDSSFLEDETVHIRFGNGCDIKEVLFVSYSAIDEEIEDEHKTYEENHPQCICIEKSNAESFYSQLIILRDNMERWEYFIKILADLHQEVTERLHEFLKIGTLQPSDITIEREIKKIFSETSSGNKVMLYSLVVLIGMVKDGTILLLDEPENHMHPALLSTMIQVYQRILSSMNAVGIIATHSPLVLQEVPSDNVTIMNRFAGVAEWRNPEIQTYGSPIHALYRDVFNTGIREAGYVKLFEDFIEKNPHMTSTEIRNIFTDELGDLAAYCLVSILYERDIK</sequence>
<organism evidence="2">
    <name type="scientific">bioreactor metagenome</name>
    <dbReference type="NCBI Taxonomy" id="1076179"/>
    <lineage>
        <taxon>unclassified sequences</taxon>
        <taxon>metagenomes</taxon>
        <taxon>ecological metagenomes</taxon>
    </lineage>
</organism>
<dbReference type="InterPro" id="IPR051396">
    <property type="entry name" value="Bact_Antivir_Def_Nuclease"/>
</dbReference>
<dbReference type="InterPro" id="IPR027417">
    <property type="entry name" value="P-loop_NTPase"/>
</dbReference>